<evidence type="ECO:0000259" key="3">
    <source>
        <dbReference type="SMART" id="SM00645"/>
    </source>
</evidence>
<dbReference type="EMBL" id="MLAK01001433">
    <property type="protein sequence ID" value="OHS93105.1"/>
    <property type="molecule type" value="Genomic_DNA"/>
</dbReference>
<name>A0A1J4J2Y6_9EUKA</name>
<dbReference type="InterPro" id="IPR013201">
    <property type="entry name" value="Prot_inhib_I29"/>
</dbReference>
<dbReference type="VEuPathDB" id="TrichDB:TRFO_40590"/>
<dbReference type="GO" id="GO:0008234">
    <property type="term" value="F:cysteine-type peptidase activity"/>
    <property type="evidence" value="ECO:0007669"/>
    <property type="project" value="InterPro"/>
</dbReference>
<evidence type="ECO:0000313" key="5">
    <source>
        <dbReference type="EMBL" id="OHS93105.1"/>
    </source>
</evidence>
<keyword evidence="6" id="KW-1185">Reference proteome</keyword>
<reference evidence="5" key="1">
    <citation type="submission" date="2016-10" db="EMBL/GenBank/DDBJ databases">
        <authorList>
            <person name="Benchimol M."/>
            <person name="Almeida L.G."/>
            <person name="Vasconcelos A.T."/>
            <person name="Perreira-Neves A."/>
            <person name="Rosa I.A."/>
            <person name="Tasca T."/>
            <person name="Bogo M.R."/>
            <person name="de Souza W."/>
        </authorList>
    </citation>
    <scope>NUCLEOTIDE SEQUENCE [LARGE SCALE GENOMIC DNA]</scope>
    <source>
        <strain evidence="5">K</strain>
    </source>
</reference>
<dbReference type="InterPro" id="IPR000668">
    <property type="entry name" value="Peptidase_C1A_C"/>
</dbReference>
<dbReference type="FunFam" id="3.90.70.10:FF:000039">
    <property type="entry name" value="Cysteine proteinase 2, putative"/>
    <property type="match status" value="1"/>
</dbReference>
<dbReference type="PROSITE" id="PS00139">
    <property type="entry name" value="THIOL_PROTEASE_CYS"/>
    <property type="match status" value="1"/>
</dbReference>
<dbReference type="OrthoDB" id="10253408at2759"/>
<dbReference type="PRINTS" id="PR00705">
    <property type="entry name" value="PAPAIN"/>
</dbReference>
<sequence length="331" mass="37282">MLSFFVATVCSRLLLQQNEEKGFLHWMRNNNHFYTGDEYHFRLGLYLTHSRWVQEYNKQTRSFTVGVNKFSAYTPSEYRALLGYRQKPQNSKQKSGMKDIDLSKMMKKNDAVPEELDWRQKGVVNKIKDQGSCGSCWAFSAIATAESSYAHKYGTLYSLSEQNLVDCTYDAHGCSGGWPGSGLDRAIFYQQGHFNSEEDYPYEGVDGACRWNPDKPIGFVDFYVGVNVDDEEDLKTKVAILGVASVAIDAGNQPFMSYTGGIFDNPECSSIFLDHAVAAVGYGAENGVEYWIVRNSWGTDWGEEGYIRMSRNKNNQCGIAANSIVATSEPW</sequence>
<dbReference type="AlphaFoldDB" id="A0A1J4J2Y6"/>
<dbReference type="Gene3D" id="3.90.70.10">
    <property type="entry name" value="Cysteine proteinases"/>
    <property type="match status" value="1"/>
</dbReference>
<dbReference type="GeneID" id="94848006"/>
<organism evidence="5 6">
    <name type="scientific">Tritrichomonas foetus</name>
    <dbReference type="NCBI Taxonomy" id="1144522"/>
    <lineage>
        <taxon>Eukaryota</taxon>
        <taxon>Metamonada</taxon>
        <taxon>Parabasalia</taxon>
        <taxon>Tritrichomonadida</taxon>
        <taxon>Tritrichomonadidae</taxon>
        <taxon>Tritrichomonas</taxon>
    </lineage>
</organism>
<dbReference type="PANTHER" id="PTHR12411">
    <property type="entry name" value="CYSTEINE PROTEASE FAMILY C1-RELATED"/>
    <property type="match status" value="1"/>
</dbReference>
<evidence type="ECO:0000256" key="1">
    <source>
        <dbReference type="ARBA" id="ARBA00008455"/>
    </source>
</evidence>
<dbReference type="InterPro" id="IPR000169">
    <property type="entry name" value="Pept_cys_AS"/>
</dbReference>
<dbReference type="InterPro" id="IPR038765">
    <property type="entry name" value="Papain-like_cys_pep_sf"/>
</dbReference>
<dbReference type="CDD" id="cd02248">
    <property type="entry name" value="Peptidase_C1A"/>
    <property type="match status" value="1"/>
</dbReference>
<dbReference type="InterPro" id="IPR039417">
    <property type="entry name" value="Peptidase_C1A_papain-like"/>
</dbReference>
<evidence type="ECO:0000313" key="6">
    <source>
        <dbReference type="Proteomes" id="UP000179807"/>
    </source>
</evidence>
<keyword evidence="2" id="KW-1015">Disulfide bond</keyword>
<evidence type="ECO:0000259" key="4">
    <source>
        <dbReference type="SMART" id="SM00848"/>
    </source>
</evidence>
<dbReference type="InterPro" id="IPR013128">
    <property type="entry name" value="Peptidase_C1A"/>
</dbReference>
<dbReference type="InterPro" id="IPR025661">
    <property type="entry name" value="Pept_asp_AS"/>
</dbReference>
<dbReference type="InterPro" id="IPR025660">
    <property type="entry name" value="Pept_his_AS"/>
</dbReference>
<dbReference type="GO" id="GO:0006508">
    <property type="term" value="P:proteolysis"/>
    <property type="evidence" value="ECO:0007669"/>
    <property type="project" value="InterPro"/>
</dbReference>
<dbReference type="RefSeq" id="XP_068346242.1">
    <property type="nucleotide sequence ID" value="XM_068513302.1"/>
</dbReference>
<gene>
    <name evidence="5" type="primary">LCP1</name>
    <name evidence="5" type="ORF">TRFO_40590</name>
</gene>
<dbReference type="PROSITE" id="PS00639">
    <property type="entry name" value="THIOL_PROTEASE_HIS"/>
    <property type="match status" value="1"/>
</dbReference>
<dbReference type="Proteomes" id="UP000179807">
    <property type="component" value="Unassembled WGS sequence"/>
</dbReference>
<accession>A0A1J4J2Y6</accession>
<dbReference type="SUPFAM" id="SSF54001">
    <property type="entry name" value="Cysteine proteinases"/>
    <property type="match status" value="1"/>
</dbReference>
<dbReference type="Pfam" id="PF00112">
    <property type="entry name" value="Peptidase_C1"/>
    <property type="match status" value="1"/>
</dbReference>
<dbReference type="PROSITE" id="PS00640">
    <property type="entry name" value="THIOL_PROTEASE_ASN"/>
    <property type="match status" value="1"/>
</dbReference>
<feature type="domain" description="Cathepsin propeptide inhibitor" evidence="4">
    <location>
        <begin position="23"/>
        <end position="78"/>
    </location>
</feature>
<feature type="domain" description="Peptidase C1A papain C-terminal" evidence="3">
    <location>
        <begin position="112"/>
        <end position="327"/>
    </location>
</feature>
<dbReference type="Pfam" id="PF08246">
    <property type="entry name" value="Inhibitor_I29"/>
    <property type="match status" value="1"/>
</dbReference>
<evidence type="ECO:0000256" key="2">
    <source>
        <dbReference type="ARBA" id="ARBA00023157"/>
    </source>
</evidence>
<proteinExistence type="inferred from homology"/>
<dbReference type="SMART" id="SM00645">
    <property type="entry name" value="Pept_C1"/>
    <property type="match status" value="1"/>
</dbReference>
<protein>
    <submittedName>
        <fullName evidence="5">Digestive cysteine proteinase 1</fullName>
    </submittedName>
</protein>
<dbReference type="SMART" id="SM00848">
    <property type="entry name" value="Inhibitor_I29"/>
    <property type="match status" value="1"/>
</dbReference>
<comment type="similarity">
    <text evidence="1">Belongs to the peptidase C1 family.</text>
</comment>
<comment type="caution">
    <text evidence="5">The sequence shown here is derived from an EMBL/GenBank/DDBJ whole genome shotgun (WGS) entry which is preliminary data.</text>
</comment>